<proteinExistence type="inferred from homology"/>
<dbReference type="Pfam" id="PF03401">
    <property type="entry name" value="TctC"/>
    <property type="match status" value="1"/>
</dbReference>
<keyword evidence="4" id="KW-1185">Reference proteome</keyword>
<dbReference type="RefSeq" id="WP_132702878.1">
    <property type="nucleotide sequence ID" value="NZ_SLZR01000015.1"/>
</dbReference>
<feature type="chain" id="PRO_5020251019" evidence="2">
    <location>
        <begin position="25"/>
        <end position="317"/>
    </location>
</feature>
<sequence>MKINHLLKKIVLTTSLLLSGVAIASDWTPSGPITLKIGFGPGGATDVIGRVIASAIETNNGWDVIVENKPGGGGVAMLSGLARDKADGTKIGLGVTMATLMNIATRGDSLPFNLDSFDYIGTVVTSPLAVIARADAPFNTFAEFIEQSKANGGYLVGFDGGPQKLIINAINADTGADIVTVSHKSGSEQIQSLLGGQIQAGFGAGAHIEYLKSGDLKMLAVATNVRQPYSPETSSLIEQGFNYSLNPYFYLTAPKGLPENVKAALSAALEEALKSEAVIELIENTMKTEAQNLGPAGTEAELKNSLAMMTKLVADSK</sequence>
<feature type="signal peptide" evidence="2">
    <location>
        <begin position="1"/>
        <end position="24"/>
    </location>
</feature>
<dbReference type="AlphaFoldDB" id="A0A4R3I1C3"/>
<evidence type="ECO:0000256" key="1">
    <source>
        <dbReference type="ARBA" id="ARBA00006987"/>
    </source>
</evidence>
<evidence type="ECO:0000313" key="3">
    <source>
        <dbReference type="EMBL" id="TCS38803.1"/>
    </source>
</evidence>
<accession>A0A4R3I1C3</accession>
<dbReference type="Gene3D" id="3.40.190.10">
    <property type="entry name" value="Periplasmic binding protein-like II"/>
    <property type="match status" value="1"/>
</dbReference>
<dbReference type="OrthoDB" id="5171643at2"/>
<reference evidence="3 4" key="1">
    <citation type="submission" date="2019-03" db="EMBL/GenBank/DDBJ databases">
        <title>Genomic Encyclopedia of Archaeal and Bacterial Type Strains, Phase II (KMG-II): from individual species to whole genera.</title>
        <authorList>
            <person name="Goeker M."/>
        </authorList>
    </citation>
    <scope>NUCLEOTIDE SEQUENCE [LARGE SCALE GENOMIC DNA]</scope>
    <source>
        <strain evidence="3 4">DSM 15388</strain>
    </source>
</reference>
<dbReference type="InterPro" id="IPR005064">
    <property type="entry name" value="BUG"/>
</dbReference>
<dbReference type="PANTHER" id="PTHR42928:SF5">
    <property type="entry name" value="BLR1237 PROTEIN"/>
    <property type="match status" value="1"/>
</dbReference>
<evidence type="ECO:0000313" key="4">
    <source>
        <dbReference type="Proteomes" id="UP000295793"/>
    </source>
</evidence>
<protein>
    <submittedName>
        <fullName evidence="3">Tripartite-type tricarboxylate transporter receptor subunit TctC</fullName>
    </submittedName>
</protein>
<dbReference type="SUPFAM" id="SSF53850">
    <property type="entry name" value="Periplasmic binding protein-like II"/>
    <property type="match status" value="1"/>
</dbReference>
<comment type="similarity">
    <text evidence="1">Belongs to the UPF0065 (bug) family.</text>
</comment>
<dbReference type="EMBL" id="SLZR01000015">
    <property type="protein sequence ID" value="TCS38803.1"/>
    <property type="molecule type" value="Genomic_DNA"/>
</dbReference>
<dbReference type="PANTHER" id="PTHR42928">
    <property type="entry name" value="TRICARBOXYLATE-BINDING PROTEIN"/>
    <property type="match status" value="1"/>
</dbReference>
<name>A0A4R3I1C3_9GAMM</name>
<keyword evidence="2" id="KW-0732">Signal</keyword>
<dbReference type="Gene3D" id="3.40.190.150">
    <property type="entry name" value="Bordetella uptake gene, domain 1"/>
    <property type="match status" value="1"/>
</dbReference>
<dbReference type="PIRSF" id="PIRSF017082">
    <property type="entry name" value="YflP"/>
    <property type="match status" value="1"/>
</dbReference>
<keyword evidence="3" id="KW-0675">Receptor</keyword>
<dbReference type="Proteomes" id="UP000295793">
    <property type="component" value="Unassembled WGS sequence"/>
</dbReference>
<dbReference type="InterPro" id="IPR042100">
    <property type="entry name" value="Bug_dom1"/>
</dbReference>
<comment type="caution">
    <text evidence="3">The sequence shown here is derived from an EMBL/GenBank/DDBJ whole genome shotgun (WGS) entry which is preliminary data.</text>
</comment>
<gene>
    <name evidence="3" type="ORF">BCF53_11577</name>
</gene>
<dbReference type="CDD" id="cd07012">
    <property type="entry name" value="PBP2_Bug_TTT"/>
    <property type="match status" value="1"/>
</dbReference>
<evidence type="ECO:0000256" key="2">
    <source>
        <dbReference type="SAM" id="SignalP"/>
    </source>
</evidence>
<organism evidence="3 4">
    <name type="scientific">Reinekea marinisedimentorum</name>
    <dbReference type="NCBI Taxonomy" id="230495"/>
    <lineage>
        <taxon>Bacteria</taxon>
        <taxon>Pseudomonadati</taxon>
        <taxon>Pseudomonadota</taxon>
        <taxon>Gammaproteobacteria</taxon>
        <taxon>Oceanospirillales</taxon>
        <taxon>Saccharospirillaceae</taxon>
        <taxon>Reinekea</taxon>
    </lineage>
</organism>